<organism evidence="1 2">
    <name type="scientific">Araneus ventricosus</name>
    <name type="common">Orbweaver spider</name>
    <name type="synonym">Epeira ventricosa</name>
    <dbReference type="NCBI Taxonomy" id="182803"/>
    <lineage>
        <taxon>Eukaryota</taxon>
        <taxon>Metazoa</taxon>
        <taxon>Ecdysozoa</taxon>
        <taxon>Arthropoda</taxon>
        <taxon>Chelicerata</taxon>
        <taxon>Arachnida</taxon>
        <taxon>Araneae</taxon>
        <taxon>Araneomorphae</taxon>
        <taxon>Entelegynae</taxon>
        <taxon>Araneoidea</taxon>
        <taxon>Araneidae</taxon>
        <taxon>Araneus</taxon>
    </lineage>
</organism>
<reference evidence="1 2" key="1">
    <citation type="journal article" date="2019" name="Sci. Rep.">
        <title>Orb-weaving spider Araneus ventricosus genome elucidates the spidroin gene catalogue.</title>
        <authorList>
            <person name="Kono N."/>
            <person name="Nakamura H."/>
            <person name="Ohtoshi R."/>
            <person name="Moran D.A.P."/>
            <person name="Shinohara A."/>
            <person name="Yoshida Y."/>
            <person name="Fujiwara M."/>
            <person name="Mori M."/>
            <person name="Tomita M."/>
            <person name="Arakawa K."/>
        </authorList>
    </citation>
    <scope>NUCLEOTIDE SEQUENCE [LARGE SCALE GENOMIC DNA]</scope>
</reference>
<dbReference type="Gene3D" id="3.30.420.10">
    <property type="entry name" value="Ribonuclease H-like superfamily/Ribonuclease H"/>
    <property type="match status" value="1"/>
</dbReference>
<accession>A0A4Y2D8H3</accession>
<evidence type="ECO:0000313" key="2">
    <source>
        <dbReference type="Proteomes" id="UP000499080"/>
    </source>
</evidence>
<dbReference type="GO" id="GO:0003676">
    <property type="term" value="F:nucleic acid binding"/>
    <property type="evidence" value="ECO:0007669"/>
    <property type="project" value="InterPro"/>
</dbReference>
<proteinExistence type="predicted"/>
<sequence length="90" mass="10146">MGIIMQGGLHHHSTCQGVIMGWFNGGPVTFLFAKLKENISRTKFLSNSDVKTAAENRLNGRRRDFCQAGLNKLVLRSDKCLNRFGDYVEE</sequence>
<dbReference type="EMBL" id="BGPR01088857">
    <property type="protein sequence ID" value="GBM12971.1"/>
    <property type="molecule type" value="Genomic_DNA"/>
</dbReference>
<dbReference type="Proteomes" id="UP000499080">
    <property type="component" value="Unassembled WGS sequence"/>
</dbReference>
<evidence type="ECO:0000313" key="1">
    <source>
        <dbReference type="EMBL" id="GBM12971.1"/>
    </source>
</evidence>
<keyword evidence="2" id="KW-1185">Reference proteome</keyword>
<dbReference type="AlphaFoldDB" id="A0A4Y2D8H3"/>
<dbReference type="OrthoDB" id="616263at2759"/>
<gene>
    <name evidence="1" type="ORF">AVEN_227431_1</name>
</gene>
<comment type="caution">
    <text evidence="1">The sequence shown here is derived from an EMBL/GenBank/DDBJ whole genome shotgun (WGS) entry which is preliminary data.</text>
</comment>
<name>A0A4Y2D8H3_ARAVE</name>
<protein>
    <submittedName>
        <fullName evidence="1">Uncharacterized protein</fullName>
    </submittedName>
</protein>
<dbReference type="InterPro" id="IPR036397">
    <property type="entry name" value="RNaseH_sf"/>
</dbReference>